<feature type="transmembrane region" description="Helical" evidence="2">
    <location>
        <begin position="48"/>
        <end position="71"/>
    </location>
</feature>
<accession>A0A0B2WWE5</accession>
<evidence type="ECO:0000313" key="4">
    <source>
        <dbReference type="Proteomes" id="UP000030816"/>
    </source>
</evidence>
<dbReference type="OrthoDB" id="4896939at2759"/>
<dbReference type="Proteomes" id="UP000030816">
    <property type="component" value="Unassembled WGS sequence"/>
</dbReference>
<evidence type="ECO:0000256" key="1">
    <source>
        <dbReference type="SAM" id="MobiDB-lite"/>
    </source>
</evidence>
<feature type="compositionally biased region" description="Low complexity" evidence="1">
    <location>
        <begin position="115"/>
        <end position="143"/>
    </location>
</feature>
<name>A0A0B2WWE5_METAS</name>
<reference evidence="3 4" key="1">
    <citation type="journal article" date="2014" name="Proc. Natl. Acad. Sci. U.S.A.">
        <title>Trajectory and genomic determinants of fungal-pathogen speciation and host adaptation.</title>
        <authorList>
            <person name="Hu X."/>
            <person name="Xiao G."/>
            <person name="Zheng P."/>
            <person name="Shang Y."/>
            <person name="Su Y."/>
            <person name="Zhang X."/>
            <person name="Liu X."/>
            <person name="Zhan S."/>
            <person name="St Leger R.J."/>
            <person name="Wang C."/>
        </authorList>
    </citation>
    <scope>NUCLEOTIDE SEQUENCE [LARGE SCALE GENOMIC DNA]</scope>
    <source>
        <strain evidence="3 4">ARSEF 1941</strain>
    </source>
</reference>
<dbReference type="SUPFAM" id="SSF89372">
    <property type="entry name" value="Fucose-specific lectin"/>
    <property type="match status" value="1"/>
</dbReference>
<keyword evidence="2" id="KW-0812">Transmembrane</keyword>
<dbReference type="GeneID" id="63739252"/>
<organism evidence="3 4">
    <name type="scientific">Metarhizium album (strain ARSEF 1941)</name>
    <dbReference type="NCBI Taxonomy" id="1081103"/>
    <lineage>
        <taxon>Eukaryota</taxon>
        <taxon>Fungi</taxon>
        <taxon>Dikarya</taxon>
        <taxon>Ascomycota</taxon>
        <taxon>Pezizomycotina</taxon>
        <taxon>Sordariomycetes</taxon>
        <taxon>Hypocreomycetidae</taxon>
        <taxon>Hypocreales</taxon>
        <taxon>Clavicipitaceae</taxon>
        <taxon>Metarhizium</taxon>
    </lineage>
</organism>
<comment type="caution">
    <text evidence="3">The sequence shown here is derived from an EMBL/GenBank/DDBJ whole genome shotgun (WGS) entry which is preliminary data.</text>
</comment>
<dbReference type="HOGENOM" id="CLU_561483_0_0_1"/>
<evidence type="ECO:0000256" key="2">
    <source>
        <dbReference type="SAM" id="Phobius"/>
    </source>
</evidence>
<keyword evidence="2" id="KW-0472">Membrane</keyword>
<protein>
    <recommendedName>
        <fullName evidence="5">Fucose-specific lectin</fullName>
    </recommendedName>
</protein>
<dbReference type="AlphaFoldDB" id="A0A0B2WWE5"/>
<dbReference type="RefSeq" id="XP_040678266.1">
    <property type="nucleotide sequence ID" value="XM_040823595.1"/>
</dbReference>
<evidence type="ECO:0008006" key="5">
    <source>
        <dbReference type="Google" id="ProtNLM"/>
    </source>
</evidence>
<keyword evidence="2" id="KW-1133">Transmembrane helix</keyword>
<feature type="region of interest" description="Disordered" evidence="1">
    <location>
        <begin position="115"/>
        <end position="144"/>
    </location>
</feature>
<sequence>MATGSIPLEALGPPPEYENRLKRGVMGPIHNHYYTHDRELPWYRRKRVFYPAAGLLVLIVITCAVVVGVVLKLESARKSDTMEGDDISSTMAPLSRTGPISLGASAATSRGSTALASTAALSTRSTGHVPTPTAAEARETATPFTMSDKSQLASLLVGEGGSGQERRLLVLQEDTGHLYITEWTSRTVNHFRIHEKLGTSAPEPKPGTPLAMETDQTGLVHLFYLSQTNLISQVSETEAGRWKAAEVTDERGSIRTSSCSGLSTTWHRGKTGPDLLVLAFDNPSQELQLAVAESPADRGAWFTANVTSVLMDSVPGQSNMPCYALAGDWYDKRPVTKGEASPRILIGVVEENEVVPWDCTIDFWPPPDVQVRCGKTERAFADTKGDGLALSPVPRQLLWLRNSRRHDGQDDSADEHDFILLSADGSNLVRENLIGSGNARDTSSGFAAASPITAMSATSDGLVFLSLGRELQLYKKSGSRWENTRLQGLHDGLNG</sequence>
<proteinExistence type="predicted"/>
<evidence type="ECO:0000313" key="3">
    <source>
        <dbReference type="EMBL" id="KHN97200.1"/>
    </source>
</evidence>
<dbReference type="Gene3D" id="2.120.10.70">
    <property type="entry name" value="Fucose-specific lectin"/>
    <property type="match status" value="1"/>
</dbReference>
<keyword evidence="4" id="KW-1185">Reference proteome</keyword>
<dbReference type="EMBL" id="AZHE01000011">
    <property type="protein sequence ID" value="KHN97200.1"/>
    <property type="molecule type" value="Genomic_DNA"/>
</dbReference>
<gene>
    <name evidence="3" type="ORF">MAM_04797</name>
</gene>